<evidence type="ECO:0008006" key="5">
    <source>
        <dbReference type="Google" id="ProtNLM"/>
    </source>
</evidence>
<feature type="compositionally biased region" description="Low complexity" evidence="2">
    <location>
        <begin position="631"/>
        <end position="646"/>
    </location>
</feature>
<feature type="compositionally biased region" description="Polar residues" evidence="2">
    <location>
        <begin position="101"/>
        <end position="120"/>
    </location>
</feature>
<dbReference type="Proteomes" id="UP001629113">
    <property type="component" value="Unassembled WGS sequence"/>
</dbReference>
<feature type="region of interest" description="Disordered" evidence="2">
    <location>
        <begin position="563"/>
        <end position="669"/>
    </location>
</feature>
<comment type="caution">
    <text evidence="3">The sequence shown here is derived from an EMBL/GenBank/DDBJ whole genome shotgun (WGS) entry which is preliminary data.</text>
</comment>
<reference evidence="3 4" key="1">
    <citation type="submission" date="2024-06" db="EMBL/GenBank/DDBJ databases">
        <title>Complete genome of Phlyctema vagabunda strain 19-DSS-EL-015.</title>
        <authorList>
            <person name="Fiorenzani C."/>
        </authorList>
    </citation>
    <scope>NUCLEOTIDE SEQUENCE [LARGE SCALE GENOMIC DNA]</scope>
    <source>
        <strain evidence="3 4">19-DSS-EL-015</strain>
    </source>
</reference>
<dbReference type="EMBL" id="JBFCZG010000001">
    <property type="protein sequence ID" value="KAL3426768.1"/>
    <property type="molecule type" value="Genomic_DNA"/>
</dbReference>
<feature type="region of interest" description="Disordered" evidence="2">
    <location>
        <begin position="1"/>
        <end position="130"/>
    </location>
</feature>
<keyword evidence="1" id="KW-0175">Coiled coil</keyword>
<feature type="compositionally biased region" description="Polar residues" evidence="2">
    <location>
        <begin position="264"/>
        <end position="281"/>
    </location>
</feature>
<feature type="region of interest" description="Disordered" evidence="2">
    <location>
        <begin position="507"/>
        <end position="530"/>
    </location>
</feature>
<feature type="region of interest" description="Disordered" evidence="2">
    <location>
        <begin position="206"/>
        <end position="475"/>
    </location>
</feature>
<feature type="compositionally biased region" description="Basic residues" evidence="2">
    <location>
        <begin position="1"/>
        <end position="11"/>
    </location>
</feature>
<evidence type="ECO:0000313" key="4">
    <source>
        <dbReference type="Proteomes" id="UP001629113"/>
    </source>
</evidence>
<gene>
    <name evidence="3" type="ORF">PVAG01_00277</name>
</gene>
<protein>
    <recommendedName>
        <fullName evidence="5">Erythromycin esterase</fullName>
    </recommendedName>
</protein>
<feature type="compositionally biased region" description="Basic and acidic residues" evidence="2">
    <location>
        <begin position="230"/>
        <end position="254"/>
    </location>
</feature>
<sequence>MSPITRRRSNRLRGGSATPAHASSGTPHRLDSVAERDETPNDGPRSILDQVVSSPMVPRTPATAGRIKPTAEEMHPSKAHQSTTQKPDSGLRLGFTDINVKGSNLPSGVGQQTPSKTGISDSFDFRFARPGPQLGAEAQRMMDELREEAARIKAKLQAEQAEEKRKKAANEAAGVSSRKIAHAKGRVGRFSDVHMAEFKRMDSIAGHPSSFRALPSVPATKSLKRTQSKAKLDETDEGSAKDVAARPGHSERLENVAPAKRARQNVTDDISTARPASSDGSNLARPPPHTPTTSRSQSSFIPSVMTPTQASLARATSVKKSATQIPTLSKSPSKPNLIGTPRGLKKSSTIGSITKSASKSMLRSPGKFDRVKSILRHPSFTSKNASAASPSIPKSPAKPDVEKALPSVPTTPLRHSKSMRQVNFTPRTVDKQGPSVQNSPTPIKSGIPRSASKSNLKVSHAAVSRPTSSHSAKEMEVEYPSIAGLPEPSHSVVYPSLEHVAPLPEASESYTPRARKIHRPPQSVPGTFTFRSDKTINFGVSPKGFGSSPGQASIRQVRDSILETTMPGSFPGSDKENSAPIPSVAHGVANKKRRRVDSDDEEEDAERHAKKHKPQAAEGQMLMAPRITAEKLPSPVKAPSSPSKIPSPEKKKGLSLSRLNMLSRPKMRK</sequence>
<evidence type="ECO:0000256" key="1">
    <source>
        <dbReference type="SAM" id="Coils"/>
    </source>
</evidence>
<organism evidence="3 4">
    <name type="scientific">Phlyctema vagabunda</name>
    <dbReference type="NCBI Taxonomy" id="108571"/>
    <lineage>
        <taxon>Eukaryota</taxon>
        <taxon>Fungi</taxon>
        <taxon>Dikarya</taxon>
        <taxon>Ascomycota</taxon>
        <taxon>Pezizomycotina</taxon>
        <taxon>Leotiomycetes</taxon>
        <taxon>Helotiales</taxon>
        <taxon>Dermateaceae</taxon>
        <taxon>Phlyctema</taxon>
    </lineage>
</organism>
<feature type="compositionally biased region" description="Low complexity" evidence="2">
    <location>
        <begin position="382"/>
        <end position="395"/>
    </location>
</feature>
<proteinExistence type="predicted"/>
<evidence type="ECO:0000256" key="2">
    <source>
        <dbReference type="SAM" id="MobiDB-lite"/>
    </source>
</evidence>
<keyword evidence="4" id="KW-1185">Reference proteome</keyword>
<feature type="coiled-coil region" evidence="1">
    <location>
        <begin position="135"/>
        <end position="178"/>
    </location>
</feature>
<evidence type="ECO:0000313" key="3">
    <source>
        <dbReference type="EMBL" id="KAL3426768.1"/>
    </source>
</evidence>
<feature type="compositionally biased region" description="Polar residues" evidence="2">
    <location>
        <begin position="318"/>
        <end position="334"/>
    </location>
</feature>
<name>A0ABR4PTT0_9HELO</name>
<feature type="compositionally biased region" description="Low complexity" evidence="2">
    <location>
        <begin position="346"/>
        <end position="360"/>
    </location>
</feature>
<feature type="compositionally biased region" description="Basic and acidic residues" evidence="2">
    <location>
        <begin position="28"/>
        <end position="39"/>
    </location>
</feature>
<accession>A0ABR4PTT0</accession>